<dbReference type="EMBL" id="GG738893">
    <property type="protein sequence ID" value="EFC40307.1"/>
    <property type="molecule type" value="Genomic_DNA"/>
</dbReference>
<dbReference type="PANTHER" id="PTHR15020">
    <property type="entry name" value="FLAVIN REDUCTASE-RELATED"/>
    <property type="match status" value="1"/>
</dbReference>
<feature type="domain" description="NAD(P)-binding" evidence="2">
    <location>
        <begin position="10"/>
        <end position="208"/>
    </location>
</feature>
<dbReference type="KEGG" id="ngr:NAEGRDRAFT_71868"/>
<keyword evidence="1" id="KW-0472">Membrane</keyword>
<reference evidence="3 4" key="1">
    <citation type="journal article" date="2010" name="Cell">
        <title>The genome of Naegleria gruberi illuminates early eukaryotic versatility.</title>
        <authorList>
            <person name="Fritz-Laylin L.K."/>
            <person name="Prochnik S.E."/>
            <person name="Ginger M.L."/>
            <person name="Dacks J.B."/>
            <person name="Carpenter M.L."/>
            <person name="Field M.C."/>
            <person name="Kuo A."/>
            <person name="Paredez A."/>
            <person name="Chapman J."/>
            <person name="Pham J."/>
            <person name="Shu S."/>
            <person name="Neupane R."/>
            <person name="Cipriano M."/>
            <person name="Mancuso J."/>
            <person name="Tu H."/>
            <person name="Salamov A."/>
            <person name="Lindquist E."/>
            <person name="Shapiro H."/>
            <person name="Lucas S."/>
            <person name="Grigoriev I.V."/>
            <person name="Cande W.Z."/>
            <person name="Fulton C."/>
            <person name="Rokhsar D.S."/>
            <person name="Dawson S.C."/>
        </authorList>
    </citation>
    <scope>NUCLEOTIDE SEQUENCE [LARGE SCALE GENOMIC DNA]</scope>
    <source>
        <strain evidence="3 4">NEG-M</strain>
    </source>
</reference>
<dbReference type="Pfam" id="PF13460">
    <property type="entry name" value="NAD_binding_10"/>
    <property type="match status" value="1"/>
</dbReference>
<dbReference type="AlphaFoldDB" id="D2VSA2"/>
<dbReference type="OMA" id="CEHSHIT"/>
<evidence type="ECO:0000256" key="1">
    <source>
        <dbReference type="SAM" id="Phobius"/>
    </source>
</evidence>
<dbReference type="InParanoid" id="D2VSA2"/>
<dbReference type="Gene3D" id="3.40.50.720">
    <property type="entry name" value="NAD(P)-binding Rossmann-like Domain"/>
    <property type="match status" value="1"/>
</dbReference>
<dbReference type="PANTHER" id="PTHR15020:SF50">
    <property type="entry name" value="UPF0659 PROTEIN YMR090W"/>
    <property type="match status" value="1"/>
</dbReference>
<feature type="transmembrane region" description="Helical" evidence="1">
    <location>
        <begin position="246"/>
        <end position="268"/>
    </location>
</feature>
<evidence type="ECO:0000313" key="3">
    <source>
        <dbReference type="EMBL" id="EFC40307.1"/>
    </source>
</evidence>
<dbReference type="RefSeq" id="XP_002673051.1">
    <property type="nucleotide sequence ID" value="XM_002673005.1"/>
</dbReference>
<dbReference type="Proteomes" id="UP000006671">
    <property type="component" value="Unassembled WGS sequence"/>
</dbReference>
<dbReference type="VEuPathDB" id="AmoebaDB:NAEGRDRAFT_71868"/>
<evidence type="ECO:0000313" key="4">
    <source>
        <dbReference type="Proteomes" id="UP000006671"/>
    </source>
</evidence>
<dbReference type="STRING" id="5762.D2VSA2"/>
<keyword evidence="1" id="KW-0812">Transmembrane</keyword>
<dbReference type="SUPFAM" id="SSF51735">
    <property type="entry name" value="NAD(P)-binding Rossmann-fold domains"/>
    <property type="match status" value="1"/>
</dbReference>
<protein>
    <submittedName>
        <fullName evidence="3">Uncharacterized protein FM182</fullName>
    </submittedName>
</protein>
<dbReference type="eggNOG" id="ENOG502SFMD">
    <property type="taxonomic scope" value="Eukaryota"/>
</dbReference>
<gene>
    <name evidence="3" type="primary">FM182</name>
    <name evidence="3" type="ORF">NAEGRDRAFT_71868</name>
</gene>
<dbReference type="InterPro" id="IPR036291">
    <property type="entry name" value="NAD(P)-bd_dom_sf"/>
</dbReference>
<dbReference type="GeneID" id="8854820"/>
<sequence>MDQKEIALLGGTQGIGRQCLLLMLIKGLKVRVLARNPSMLSSLNEKYSHLLTIVKGDATREEDVAKLIAPSVDHVLCALGARLNEPTTIIESGVNNALKAMKKLDKEMRFVMVTSNGVLEAGVNWFYDNIMKKHLLNHFYDDMTRAEKALKQLTENSKISYAIVRPPQLIDAPATLELIHGEGEYYPHGTHLVTREDVGAFMIECLFNENLTKGNREFNLNTTKVLETKIDNMQTLKSIMPYPKYLMIRLFIFSVMTGIGSLSAFALYKIKSLLFPSIDISKIISSWLIKSLESNK</sequence>
<dbReference type="OrthoDB" id="419598at2759"/>
<proteinExistence type="predicted"/>
<keyword evidence="1" id="KW-1133">Transmembrane helix</keyword>
<evidence type="ECO:0000259" key="2">
    <source>
        <dbReference type="Pfam" id="PF13460"/>
    </source>
</evidence>
<dbReference type="InterPro" id="IPR016040">
    <property type="entry name" value="NAD(P)-bd_dom"/>
</dbReference>
<keyword evidence="4" id="KW-1185">Reference proteome</keyword>
<accession>D2VSA2</accession>
<organism evidence="4">
    <name type="scientific">Naegleria gruberi</name>
    <name type="common">Amoeba</name>
    <dbReference type="NCBI Taxonomy" id="5762"/>
    <lineage>
        <taxon>Eukaryota</taxon>
        <taxon>Discoba</taxon>
        <taxon>Heterolobosea</taxon>
        <taxon>Tetramitia</taxon>
        <taxon>Eutetramitia</taxon>
        <taxon>Vahlkampfiidae</taxon>
        <taxon>Naegleria</taxon>
    </lineage>
</organism>
<name>D2VSA2_NAEGR</name>